<evidence type="ECO:0000256" key="1">
    <source>
        <dbReference type="SAM" id="SignalP"/>
    </source>
</evidence>
<dbReference type="Proteomes" id="UP000078492">
    <property type="component" value="Unassembled WGS sequence"/>
</dbReference>
<name>A0A151J8T6_9HYME</name>
<sequence>MQWLYIIYRLYLSLCLRLSYLCRTTSNYRHSKPIHNKASNLLNSLASQRLISTPCTSSQSNSVSNSLASQRFISILPRTSSQNNSVSNPLASQQLISTPPCTSSQNNSVLNSLASQQLISTPPCTLSQSNSDNSSDVLNMFEFFTESSSKDEEVFSKVNSKDSSSTLDPSNLSILSDNASASVLKAAVSKIVPKKQTPPSDIKKRKRGLTDEEDAIMLQSSKNISSLANTLETVLKNPTSKQLAVSEVTSEVQTMIGPIALGLNKVPMEYQMDCLIHILSSINDFAKKKS</sequence>
<keyword evidence="3" id="KW-1185">Reference proteome</keyword>
<protein>
    <recommendedName>
        <fullName evidence="4">BESS domain-containing protein</fullName>
    </recommendedName>
</protein>
<keyword evidence="1" id="KW-0732">Signal</keyword>
<dbReference type="EMBL" id="KQ979480">
    <property type="protein sequence ID" value="KYN21273.1"/>
    <property type="molecule type" value="Genomic_DNA"/>
</dbReference>
<dbReference type="AlphaFoldDB" id="A0A151J8T6"/>
<feature type="signal peptide" evidence="1">
    <location>
        <begin position="1"/>
        <end position="15"/>
    </location>
</feature>
<proteinExistence type="predicted"/>
<evidence type="ECO:0000313" key="3">
    <source>
        <dbReference type="Proteomes" id="UP000078492"/>
    </source>
</evidence>
<organism evidence="2 3">
    <name type="scientific">Trachymyrmex cornetzi</name>
    <dbReference type="NCBI Taxonomy" id="471704"/>
    <lineage>
        <taxon>Eukaryota</taxon>
        <taxon>Metazoa</taxon>
        <taxon>Ecdysozoa</taxon>
        <taxon>Arthropoda</taxon>
        <taxon>Hexapoda</taxon>
        <taxon>Insecta</taxon>
        <taxon>Pterygota</taxon>
        <taxon>Neoptera</taxon>
        <taxon>Endopterygota</taxon>
        <taxon>Hymenoptera</taxon>
        <taxon>Apocrita</taxon>
        <taxon>Aculeata</taxon>
        <taxon>Formicoidea</taxon>
        <taxon>Formicidae</taxon>
        <taxon>Myrmicinae</taxon>
        <taxon>Trachymyrmex</taxon>
    </lineage>
</organism>
<gene>
    <name evidence="2" type="ORF">ALC57_06372</name>
</gene>
<feature type="chain" id="PRO_5012655783" description="BESS domain-containing protein" evidence="1">
    <location>
        <begin position="16"/>
        <end position="290"/>
    </location>
</feature>
<evidence type="ECO:0000313" key="2">
    <source>
        <dbReference type="EMBL" id="KYN21273.1"/>
    </source>
</evidence>
<reference evidence="2 3" key="1">
    <citation type="submission" date="2015-09" db="EMBL/GenBank/DDBJ databases">
        <title>Trachymyrmex cornetzi WGS genome.</title>
        <authorList>
            <person name="Nygaard S."/>
            <person name="Hu H."/>
            <person name="Boomsma J."/>
            <person name="Zhang G."/>
        </authorList>
    </citation>
    <scope>NUCLEOTIDE SEQUENCE [LARGE SCALE GENOMIC DNA]</scope>
    <source>
        <strain evidence="2">Tcor2-1</strain>
        <tissue evidence="2">Whole body</tissue>
    </source>
</reference>
<accession>A0A151J8T6</accession>
<dbReference type="STRING" id="471704.A0A151J8T6"/>
<evidence type="ECO:0008006" key="4">
    <source>
        <dbReference type="Google" id="ProtNLM"/>
    </source>
</evidence>